<reference evidence="5" key="2">
    <citation type="submission" date="2022-10" db="EMBL/GenBank/DDBJ databases">
        <authorList>
            <person name="Trinh H.N."/>
        </authorList>
    </citation>
    <scope>NUCLEOTIDE SEQUENCE</scope>
    <source>
        <strain evidence="5">RN2-1</strain>
    </source>
</reference>
<dbReference type="SUPFAM" id="SSF46977">
    <property type="entry name" value="Succinate dehydrogenase/fumarate reductase flavoprotein C-terminal domain"/>
    <property type="match status" value="1"/>
</dbReference>
<protein>
    <submittedName>
        <fullName evidence="5">FAD-binding protein</fullName>
    </submittedName>
</protein>
<evidence type="ECO:0000256" key="2">
    <source>
        <dbReference type="ARBA" id="ARBA00023002"/>
    </source>
</evidence>
<evidence type="ECO:0000313" key="6">
    <source>
        <dbReference type="Proteomes" id="UP001165679"/>
    </source>
</evidence>
<dbReference type="AlphaFoldDB" id="A0AA42CJT8"/>
<dbReference type="Pfam" id="PF02910">
    <property type="entry name" value="Succ_DH_flav_C"/>
    <property type="match status" value="1"/>
</dbReference>
<dbReference type="PANTHER" id="PTHR11632:SF51">
    <property type="entry name" value="SUCCINATE DEHYDROGENASE [UBIQUINONE] FLAVOPROTEIN SUBUNIT, MITOCHONDRIAL"/>
    <property type="match status" value="1"/>
</dbReference>
<gene>
    <name evidence="5" type="ORF">OL599_21880</name>
</gene>
<evidence type="ECO:0000259" key="4">
    <source>
        <dbReference type="Pfam" id="PF02910"/>
    </source>
</evidence>
<dbReference type="Proteomes" id="UP001165679">
    <property type="component" value="Unassembled WGS sequence"/>
</dbReference>
<evidence type="ECO:0000259" key="3">
    <source>
        <dbReference type="Pfam" id="PF00890"/>
    </source>
</evidence>
<dbReference type="GO" id="GO:0016491">
    <property type="term" value="F:oxidoreductase activity"/>
    <property type="evidence" value="ECO:0007669"/>
    <property type="project" value="UniProtKB-KW"/>
</dbReference>
<evidence type="ECO:0000313" key="5">
    <source>
        <dbReference type="EMBL" id="MCW3477227.1"/>
    </source>
</evidence>
<feature type="domain" description="FAD-dependent oxidoreductase 2 FAD-binding" evidence="3">
    <location>
        <begin position="1"/>
        <end position="37"/>
    </location>
</feature>
<dbReference type="Pfam" id="PF00890">
    <property type="entry name" value="FAD_binding_2"/>
    <property type="match status" value="1"/>
</dbReference>
<keyword evidence="1" id="KW-0285">Flavoprotein</keyword>
<evidence type="ECO:0000256" key="1">
    <source>
        <dbReference type="ARBA" id="ARBA00022630"/>
    </source>
</evidence>
<reference evidence="5" key="1">
    <citation type="submission" date="2022-09" db="EMBL/GenBank/DDBJ databases">
        <title>Rhodovastum sp. nov. RN2-1 isolated from soil in Seongnam, South Korea.</title>
        <authorList>
            <person name="Le N.T."/>
        </authorList>
    </citation>
    <scope>NUCLEOTIDE SEQUENCE</scope>
    <source>
        <strain evidence="5">RN2-1</strain>
    </source>
</reference>
<keyword evidence="2" id="KW-0560">Oxidoreductase</keyword>
<dbReference type="InterPro" id="IPR015939">
    <property type="entry name" value="Fum_Rdtase/Succ_DH_flav-like_C"/>
</dbReference>
<comment type="caution">
    <text evidence="5">The sequence shown here is derived from an EMBL/GenBank/DDBJ whole genome shotgun (WGS) entry which is preliminary data.</text>
</comment>
<feature type="domain" description="Fumarate reductase/succinate dehydrogenase flavoprotein-like C-terminal" evidence="4">
    <location>
        <begin position="92"/>
        <end position="193"/>
    </location>
</feature>
<dbReference type="InterPro" id="IPR036188">
    <property type="entry name" value="FAD/NAD-bd_sf"/>
</dbReference>
<dbReference type="Gene3D" id="1.20.58.100">
    <property type="entry name" value="Fumarate reductase/succinate dehydrogenase flavoprotein-like, C-terminal domain"/>
    <property type="match status" value="1"/>
</dbReference>
<dbReference type="Gene3D" id="3.50.50.60">
    <property type="entry name" value="FAD/NAD(P)-binding domain"/>
    <property type="match status" value="1"/>
</dbReference>
<accession>A0AA42CJT8</accession>
<dbReference type="SUPFAM" id="SSF51905">
    <property type="entry name" value="FAD/NAD(P)-binding domain"/>
    <property type="match status" value="1"/>
</dbReference>
<dbReference type="RefSeq" id="WP_264716162.1">
    <property type="nucleotide sequence ID" value="NZ_JAPDNT010000032.1"/>
</dbReference>
<proteinExistence type="predicted"/>
<organism evidence="5 6">
    <name type="scientific">Limobrevibacterium gyesilva</name>
    <dbReference type="NCBI Taxonomy" id="2991712"/>
    <lineage>
        <taxon>Bacteria</taxon>
        <taxon>Pseudomonadati</taxon>
        <taxon>Pseudomonadota</taxon>
        <taxon>Alphaproteobacteria</taxon>
        <taxon>Acetobacterales</taxon>
        <taxon>Acetobacteraceae</taxon>
        <taxon>Limobrevibacterium</taxon>
    </lineage>
</organism>
<name>A0AA42CJT8_9PROT</name>
<sequence length="201" mass="21067">MGGVFIDGTGWAGVPGLFACGEASGGLHGASRLAGNGGGETIAMGWLVGRATAASIGGVGGAARDWRRIHQEALDALRGGRVREPSTAAIKHEIRSIMAASVGLYRDEGSLRIAVERLRGLETSASELAPETVDEALGVRSARNMATIAGLIARAALLRTESRGAHQRRDHPRQDDARWLKHIAFHLGADGKLAVEDLAIH</sequence>
<dbReference type="InterPro" id="IPR030664">
    <property type="entry name" value="SdhA/FrdA/AprA"/>
</dbReference>
<dbReference type="InterPro" id="IPR037099">
    <property type="entry name" value="Fum_R/Succ_DH_flav-like_C_sf"/>
</dbReference>
<dbReference type="PANTHER" id="PTHR11632">
    <property type="entry name" value="SUCCINATE DEHYDROGENASE 2 FLAVOPROTEIN SUBUNIT"/>
    <property type="match status" value="1"/>
</dbReference>
<dbReference type="EMBL" id="JAPDNT010000032">
    <property type="protein sequence ID" value="MCW3477227.1"/>
    <property type="molecule type" value="Genomic_DNA"/>
</dbReference>
<keyword evidence="6" id="KW-1185">Reference proteome</keyword>
<dbReference type="InterPro" id="IPR003953">
    <property type="entry name" value="FAD-dep_OxRdtase_2_FAD-bd"/>
</dbReference>